<gene>
    <name evidence="2" type="ORF">EPA93_32780</name>
</gene>
<dbReference type="RefSeq" id="WP_129891558.1">
    <property type="nucleotide sequence ID" value="NZ_CP035758.1"/>
</dbReference>
<feature type="signal peptide" evidence="1">
    <location>
        <begin position="1"/>
        <end position="30"/>
    </location>
</feature>
<dbReference type="Gene3D" id="1.50.10.10">
    <property type="match status" value="1"/>
</dbReference>
<dbReference type="GO" id="GO:0009044">
    <property type="term" value="F:xylan 1,4-beta-xylosidase activity"/>
    <property type="evidence" value="ECO:0007669"/>
    <property type="project" value="InterPro"/>
</dbReference>
<dbReference type="InterPro" id="IPR000852">
    <property type="entry name" value="Glyco_hydro_52"/>
</dbReference>
<dbReference type="Proteomes" id="UP000290365">
    <property type="component" value="Chromosome"/>
</dbReference>
<dbReference type="GO" id="GO:0005975">
    <property type="term" value="P:carbohydrate metabolic process"/>
    <property type="evidence" value="ECO:0007669"/>
    <property type="project" value="InterPro"/>
</dbReference>
<reference evidence="2 3" key="1">
    <citation type="submission" date="2019-01" db="EMBL/GenBank/DDBJ databases">
        <title>Ktedonosporobacter rubrisoli SCAWS-G2.</title>
        <authorList>
            <person name="Huang Y."/>
            <person name="Yan B."/>
        </authorList>
    </citation>
    <scope>NUCLEOTIDE SEQUENCE [LARGE SCALE GENOMIC DNA]</scope>
    <source>
        <strain evidence="2 3">SCAWS-G2</strain>
    </source>
</reference>
<sequence>MLSLSSQFARRALCMLAFALLLLSMSYSFSDVPVARAAPQPAQPGDIVLDSRLPVQTVRANSSFFNVNAKFGSRFNFTISPGVPAVSSGTSGTFHDSAAGYSVGVTPAGQHTNFLFHLGPLDSGQGDTYLSNERWIQGLDTTRWIGEALNGKLRIFADIIDTFRGEPGCTDVALCMNDVKDDIVPVFIVGLSVQNLSDQAQTGNYFFGSNSNFINNEACSQYRTPAGTSMTTFSYDTNNDSTDGNLFLAGTQASWQCQQNNQARSGLSWKYQVAAAQTQTVYLLLGAWNANQRVLVNTKLPAGCQDESLYSARLWSGQNDVIGFAMDNLTRGDNLLARAQSMENYLLNNSVLTPEQRWLIGDTLRSYKAASWLTARKACAGGGLDAAVYEGTYGFLSTIDVMHEYGYFEINRVPWFFKAAMSMVFQNATSNTYGTYFQHDQGGNVDKHGNCTVPGAGIPTFRSTCYTPPYVMTGVPMPTEENDNVALLMAYYISVTGDMTFVQRHIAVLDAAMEHNVRVGSPITGIAEHDTTTTYDAANDCLHNAVPGARDLYYQGLKEAAGYRATAYLDSLLTNDTKASAWRTAAATIEAAMLARYNSNGFIPLADNSASNNCSARSIALGDGLFYLHLIGQDRYMSQPLLNALARQYPEDLQDSRLDKDAMIALASKAATGPDCRYGYCTPYTWFSKVMLSGFVADFIYTRYGCTACKHPEVVKAAYDRNINNPGNFADGMREDGKDWDGHVYPRGIISWAFLDRRY</sequence>
<feature type="chain" id="PRO_5020984729" evidence="1">
    <location>
        <begin position="31"/>
        <end position="759"/>
    </location>
</feature>
<dbReference type="AlphaFoldDB" id="A0A4P6JXV1"/>
<evidence type="ECO:0000256" key="1">
    <source>
        <dbReference type="SAM" id="SignalP"/>
    </source>
</evidence>
<accession>A0A4P6JXV1</accession>
<dbReference type="EMBL" id="CP035758">
    <property type="protein sequence ID" value="QBD80494.1"/>
    <property type="molecule type" value="Genomic_DNA"/>
</dbReference>
<organism evidence="2 3">
    <name type="scientific">Ktedonosporobacter rubrisoli</name>
    <dbReference type="NCBI Taxonomy" id="2509675"/>
    <lineage>
        <taxon>Bacteria</taxon>
        <taxon>Bacillati</taxon>
        <taxon>Chloroflexota</taxon>
        <taxon>Ktedonobacteria</taxon>
        <taxon>Ktedonobacterales</taxon>
        <taxon>Ktedonosporobacteraceae</taxon>
        <taxon>Ktedonosporobacter</taxon>
    </lineage>
</organism>
<dbReference type="KEGG" id="kbs:EPA93_32780"/>
<dbReference type="InterPro" id="IPR012341">
    <property type="entry name" value="6hp_glycosidase-like_sf"/>
</dbReference>
<evidence type="ECO:0000313" key="3">
    <source>
        <dbReference type="Proteomes" id="UP000290365"/>
    </source>
</evidence>
<keyword evidence="3" id="KW-1185">Reference proteome</keyword>
<evidence type="ECO:0000313" key="2">
    <source>
        <dbReference type="EMBL" id="QBD80494.1"/>
    </source>
</evidence>
<keyword evidence="1" id="KW-0732">Signal</keyword>
<dbReference type="Pfam" id="PF03512">
    <property type="entry name" value="Glyco_hydro_52"/>
    <property type="match status" value="1"/>
</dbReference>
<proteinExistence type="predicted"/>
<name>A0A4P6JXV1_KTERU</name>
<protein>
    <submittedName>
        <fullName evidence="2">Uncharacterized protein</fullName>
    </submittedName>
</protein>